<dbReference type="GO" id="GO:0046872">
    <property type="term" value="F:metal ion binding"/>
    <property type="evidence" value="ECO:0007669"/>
    <property type="project" value="UniProtKB-KW"/>
</dbReference>
<dbReference type="AlphaFoldDB" id="A0A150H740"/>
<sequence length="202" mass="21345">MTTALIIVDVQNDFCEGGSLGVDGGLAAAEAIADYVEEGPDDFVVTTQDWHIDPGTHFSSEPNFTTTWPVHCAADTEGAQFTPALKPVLEAVDAQFLKGQYSDGYSGFDGVEADGESELAEWLRERGVTHVSVCGIATDYCVRATALSALDEGFEVRVLEDLCAGVAADTSRKALAELADNGVTVQRTDGKAAAYDIGDTED</sequence>
<dbReference type="PANTHER" id="PTHR11080">
    <property type="entry name" value="PYRAZINAMIDASE/NICOTINAMIDASE"/>
    <property type="match status" value="1"/>
</dbReference>
<comment type="caution">
    <text evidence="9">The sequence shown here is derived from an EMBL/GenBank/DDBJ whole genome shotgun (WGS) entry which is preliminary data.</text>
</comment>
<evidence type="ECO:0000256" key="7">
    <source>
        <dbReference type="ARBA" id="ARBA00043224"/>
    </source>
</evidence>
<dbReference type="SUPFAM" id="SSF52499">
    <property type="entry name" value="Isochorismatase-like hydrolases"/>
    <property type="match status" value="1"/>
</dbReference>
<proteinExistence type="inferred from homology"/>
<dbReference type="EMBL" id="LQQC01000011">
    <property type="protein sequence ID" value="KXZ57688.1"/>
    <property type="molecule type" value="Genomic_DNA"/>
</dbReference>
<dbReference type="PATRIC" id="fig|479117.4.peg.1696"/>
<name>A0A150H740_9MICO</name>
<dbReference type="Proteomes" id="UP000243589">
    <property type="component" value="Unassembled WGS sequence"/>
</dbReference>
<evidence type="ECO:0000313" key="10">
    <source>
        <dbReference type="Proteomes" id="UP000243589"/>
    </source>
</evidence>
<dbReference type="GO" id="GO:0008936">
    <property type="term" value="F:nicotinamidase activity"/>
    <property type="evidence" value="ECO:0007669"/>
    <property type="project" value="UniProtKB-EC"/>
</dbReference>
<keyword evidence="4 9" id="KW-0378">Hydrolase</keyword>
<keyword evidence="10" id="KW-1185">Reference proteome</keyword>
<protein>
    <recommendedName>
        <fullName evidence="6">nicotinamidase</fullName>
        <ecNumber evidence="6">3.5.1.19</ecNumber>
    </recommendedName>
    <alternativeName>
        <fullName evidence="7">Nicotinamide deamidase</fullName>
    </alternativeName>
</protein>
<keyword evidence="2" id="KW-0662">Pyridine nucleotide biosynthesis</keyword>
<evidence type="ECO:0000313" key="9">
    <source>
        <dbReference type="EMBL" id="KXZ57688.1"/>
    </source>
</evidence>
<evidence type="ECO:0000256" key="1">
    <source>
        <dbReference type="ARBA" id="ARBA00006336"/>
    </source>
</evidence>
<evidence type="ECO:0000256" key="2">
    <source>
        <dbReference type="ARBA" id="ARBA00022642"/>
    </source>
</evidence>
<dbReference type="PANTHER" id="PTHR11080:SF2">
    <property type="entry name" value="LD05707P"/>
    <property type="match status" value="1"/>
</dbReference>
<dbReference type="InterPro" id="IPR052347">
    <property type="entry name" value="Isochorismatase_Nicotinamidase"/>
</dbReference>
<dbReference type="Gene3D" id="3.40.50.850">
    <property type="entry name" value="Isochorismatase-like"/>
    <property type="match status" value="1"/>
</dbReference>
<dbReference type="RefSeq" id="WP_062022487.1">
    <property type="nucleotide sequence ID" value="NZ_LQQC01000011.1"/>
</dbReference>
<organism evidence="9 10">
    <name type="scientific">Brevibacterium ravenspurgense</name>
    <dbReference type="NCBI Taxonomy" id="479117"/>
    <lineage>
        <taxon>Bacteria</taxon>
        <taxon>Bacillati</taxon>
        <taxon>Actinomycetota</taxon>
        <taxon>Actinomycetes</taxon>
        <taxon>Micrococcales</taxon>
        <taxon>Brevibacteriaceae</taxon>
        <taxon>Brevibacterium</taxon>
    </lineage>
</organism>
<accession>A0A150H740</accession>
<evidence type="ECO:0000256" key="4">
    <source>
        <dbReference type="ARBA" id="ARBA00022801"/>
    </source>
</evidence>
<keyword evidence="3" id="KW-0479">Metal-binding</keyword>
<evidence type="ECO:0000259" key="8">
    <source>
        <dbReference type="Pfam" id="PF00857"/>
    </source>
</evidence>
<feature type="domain" description="Isochorismatase-like" evidence="8">
    <location>
        <begin position="3"/>
        <end position="188"/>
    </location>
</feature>
<evidence type="ECO:0000256" key="3">
    <source>
        <dbReference type="ARBA" id="ARBA00022723"/>
    </source>
</evidence>
<evidence type="ECO:0000256" key="6">
    <source>
        <dbReference type="ARBA" id="ARBA00039017"/>
    </source>
</evidence>
<dbReference type="InterPro" id="IPR036380">
    <property type="entry name" value="Isochorismatase-like_sf"/>
</dbReference>
<dbReference type="InterPro" id="IPR000868">
    <property type="entry name" value="Isochorismatase-like_dom"/>
</dbReference>
<gene>
    <name evidence="9" type="primary">rutB</name>
    <name evidence="9" type="ORF">Bravens_01710</name>
</gene>
<dbReference type="Pfam" id="PF00857">
    <property type="entry name" value="Isochorismatase"/>
    <property type="match status" value="1"/>
</dbReference>
<reference evidence="9 10" key="1">
    <citation type="submission" date="2016-01" db="EMBL/GenBank/DDBJ databases">
        <title>Use of Whole Genome Sequencing to ascertain that Brevibacterium massiliense (Roux, Raoult 2009) is a later heterotypic synonym of Brevibacterium ravenspurgense (Mages 2008).</title>
        <authorList>
            <person name="Bernier A.-M."/>
            <person name="Burdz T."/>
            <person name="Huynh C."/>
            <person name="Pachecho A.L."/>
            <person name="Wiebe D."/>
            <person name="Bonner C."/>
            <person name="Bernard K."/>
        </authorList>
    </citation>
    <scope>NUCLEOTIDE SEQUENCE [LARGE SCALE GENOMIC DNA]</scope>
    <source>
        <strain evidence="9 10">CCUG56047</strain>
    </source>
</reference>
<comment type="similarity">
    <text evidence="1">Belongs to the isochorismatase family.</text>
</comment>
<dbReference type="EC" id="3.5.1.19" evidence="6"/>
<evidence type="ECO:0000256" key="5">
    <source>
        <dbReference type="ARBA" id="ARBA00037900"/>
    </source>
</evidence>
<comment type="pathway">
    <text evidence="5">Cofactor biosynthesis; nicotinate biosynthesis; nicotinate from nicotinamide: step 1/1.</text>
</comment>
<dbReference type="GO" id="GO:0019363">
    <property type="term" value="P:pyridine nucleotide biosynthetic process"/>
    <property type="evidence" value="ECO:0007669"/>
    <property type="project" value="UniProtKB-KW"/>
</dbReference>
<dbReference type="CDD" id="cd01011">
    <property type="entry name" value="nicotinamidase"/>
    <property type="match status" value="1"/>
</dbReference>